<dbReference type="InterPro" id="IPR037108">
    <property type="entry name" value="TM1727-like_C_sf"/>
</dbReference>
<dbReference type="eggNOG" id="COG5495">
    <property type="taxonomic scope" value="Bacteria"/>
</dbReference>
<dbReference type="SUPFAM" id="SSF48179">
    <property type="entry name" value="6-phosphogluconate dehydrogenase C-terminal domain-like"/>
    <property type="match status" value="1"/>
</dbReference>
<dbReference type="Gene3D" id="1.10.1040.20">
    <property type="entry name" value="ProC-like, C-terminal domain"/>
    <property type="match status" value="1"/>
</dbReference>
<keyword evidence="3" id="KW-1185">Reference proteome</keyword>
<dbReference type="KEGG" id="tna:CTN_0924"/>
<reference evidence="2 3" key="1">
    <citation type="journal article" date="2009" name="Biosci. Biotechnol. Biochem.">
        <title>WeGAS: a web-based microbial genome annotation system.</title>
        <authorList>
            <person name="Lee D."/>
            <person name="Seo H."/>
            <person name="Park C."/>
            <person name="Park K."/>
        </authorList>
    </citation>
    <scope>NUCLEOTIDE SEQUENCE [LARGE SCALE GENOMIC DNA]</scope>
    <source>
        <strain evidence="3">ATCC 49049 / DSM 4359 / NBRC 107923 / NS-E</strain>
    </source>
</reference>
<name>B9K817_THENN</name>
<gene>
    <name evidence="2" type="ordered locus">CTN_0924</name>
</gene>
<protein>
    <recommendedName>
        <fullName evidence="1">DUF2520 domain-containing protein</fullName>
    </recommendedName>
</protein>
<dbReference type="AlphaFoldDB" id="B9K817"/>
<dbReference type="PANTHER" id="PTHR40459">
    <property type="entry name" value="CONSERVED HYPOTHETICAL ALANINE AND LEUCINE RICH PROTEIN"/>
    <property type="match status" value="1"/>
</dbReference>
<dbReference type="InterPro" id="IPR036291">
    <property type="entry name" value="NAD(P)-bd_dom_sf"/>
</dbReference>
<dbReference type="InterPro" id="IPR008927">
    <property type="entry name" value="6-PGluconate_DH-like_C_sf"/>
</dbReference>
<dbReference type="SUPFAM" id="SSF51735">
    <property type="entry name" value="NAD(P)-binding Rossmann-fold domains"/>
    <property type="match status" value="1"/>
</dbReference>
<proteinExistence type="predicted"/>
<dbReference type="Gene3D" id="3.40.50.720">
    <property type="entry name" value="NAD(P)-binding Rossmann-like Domain"/>
    <property type="match status" value="1"/>
</dbReference>
<dbReference type="RefSeq" id="WP_015919417.1">
    <property type="nucleotide sequence ID" value="NC_011978.1"/>
</dbReference>
<dbReference type="HOGENOM" id="CLU_055635_1_0_0"/>
<evidence type="ECO:0000313" key="3">
    <source>
        <dbReference type="Proteomes" id="UP000000445"/>
    </source>
</evidence>
<sequence>MVLNFVGTGNLTRFFLECLKGRYEFGYIISRSIERATGVTRLYGGKPATLEDHPPLNGVVFIIVPDRHIESVAEILRVEDGVLVHCSGFLPSDILKREKRASLHPNFSFSSLEKALKMKEQIVFGIEGDEEGTQVAVEIAQAISGKYIVIPPQMKRAYHLAAVIASNFPVALAYLSKRIYSSMGVEDPDRLISTLMQGVAESIGKMGVEKALTGPVRRGDWEVVRAEREEFKKIFGNASFYDEIVNLLKEVAGSERGKTEEDEG</sequence>
<dbReference type="EMBL" id="CP000916">
    <property type="protein sequence ID" value="ACM23100.1"/>
    <property type="molecule type" value="Genomic_DNA"/>
</dbReference>
<evidence type="ECO:0000259" key="1">
    <source>
        <dbReference type="Pfam" id="PF10728"/>
    </source>
</evidence>
<accession>B9K817</accession>
<dbReference type="PANTHER" id="PTHR40459:SF1">
    <property type="entry name" value="CONSERVED HYPOTHETICAL ALANINE AND LEUCINE RICH PROTEIN"/>
    <property type="match status" value="1"/>
</dbReference>
<dbReference type="Proteomes" id="UP000000445">
    <property type="component" value="Chromosome"/>
</dbReference>
<organism evidence="2 3">
    <name type="scientific">Thermotoga neapolitana (strain ATCC 49049 / DSM 4359 / NBRC 107923 / NS-E)</name>
    <dbReference type="NCBI Taxonomy" id="309803"/>
    <lineage>
        <taxon>Bacteria</taxon>
        <taxon>Thermotogati</taxon>
        <taxon>Thermotogota</taxon>
        <taxon>Thermotogae</taxon>
        <taxon>Thermotogales</taxon>
        <taxon>Thermotogaceae</taxon>
        <taxon>Thermotoga</taxon>
    </lineage>
</organism>
<dbReference type="InterPro" id="IPR018931">
    <property type="entry name" value="DUF2520"/>
</dbReference>
<evidence type="ECO:0000313" key="2">
    <source>
        <dbReference type="EMBL" id="ACM23100.1"/>
    </source>
</evidence>
<dbReference type="Pfam" id="PF10728">
    <property type="entry name" value="DUF2520"/>
    <property type="match status" value="1"/>
</dbReference>
<dbReference type="STRING" id="309803.CTN_0924"/>
<feature type="domain" description="DUF2520" evidence="1">
    <location>
        <begin position="122"/>
        <end position="232"/>
    </location>
</feature>